<proteinExistence type="predicted"/>
<accession>A0ABV8CU60</accession>
<evidence type="ECO:0000256" key="3">
    <source>
        <dbReference type="ARBA" id="ARBA00023163"/>
    </source>
</evidence>
<dbReference type="SUPFAM" id="SSF53697">
    <property type="entry name" value="SIS domain"/>
    <property type="match status" value="1"/>
</dbReference>
<dbReference type="RefSeq" id="WP_380425203.1">
    <property type="nucleotide sequence ID" value="NZ_JBHRZV010000015.1"/>
</dbReference>
<dbReference type="InterPro" id="IPR046348">
    <property type="entry name" value="SIS_dom_sf"/>
</dbReference>
<evidence type="ECO:0000259" key="4">
    <source>
        <dbReference type="PROSITE" id="PS51071"/>
    </source>
</evidence>
<dbReference type="InterPro" id="IPR000281">
    <property type="entry name" value="HTH_RpiR"/>
</dbReference>
<dbReference type="PANTHER" id="PTHR30514">
    <property type="entry name" value="GLUCOKINASE"/>
    <property type="match status" value="1"/>
</dbReference>
<evidence type="ECO:0000313" key="6">
    <source>
        <dbReference type="EMBL" id="MFC3927527.1"/>
    </source>
</evidence>
<evidence type="ECO:0000256" key="2">
    <source>
        <dbReference type="ARBA" id="ARBA00023125"/>
    </source>
</evidence>
<keyword evidence="3" id="KW-0804">Transcription</keyword>
<dbReference type="PROSITE" id="PS51464">
    <property type="entry name" value="SIS"/>
    <property type="match status" value="1"/>
</dbReference>
<dbReference type="EMBL" id="JBHRZV010000015">
    <property type="protein sequence ID" value="MFC3927527.1"/>
    <property type="molecule type" value="Genomic_DNA"/>
</dbReference>
<feature type="domain" description="SIS" evidence="5">
    <location>
        <begin position="109"/>
        <end position="251"/>
    </location>
</feature>
<sequence length="251" mass="28823">MAFLELINQHYQELSPQEKTIIAYLQNPDVVLTKLTSQGLADACFVSRSSVFRLLKKLDLDSFTELRILAQQAQKQAEEVRAKSTFAAVTQAYHTYIDQIFEKLDLGRIVDLLATTDVLYLYGTGNEQKLEVENFRQLFSSVGKRVIVFFDKGEYDYVKEGFGPNDLMILLSYKGEFEEGIAILKDSALRGIQRLVLTQTSRNTMAQLSDYQLYVPTESIQTPTRRTYEVSTTFYFIIDRLFVDYVERGGH</sequence>
<evidence type="ECO:0000259" key="5">
    <source>
        <dbReference type="PROSITE" id="PS51464"/>
    </source>
</evidence>
<dbReference type="Gene3D" id="3.40.50.10490">
    <property type="entry name" value="Glucose-6-phosphate isomerase like protein, domain 1"/>
    <property type="match status" value="1"/>
</dbReference>
<dbReference type="InterPro" id="IPR001347">
    <property type="entry name" value="SIS_dom"/>
</dbReference>
<dbReference type="Proteomes" id="UP001595807">
    <property type="component" value="Unassembled WGS sequence"/>
</dbReference>
<keyword evidence="1" id="KW-0805">Transcription regulation</keyword>
<dbReference type="SUPFAM" id="SSF46689">
    <property type="entry name" value="Homeodomain-like"/>
    <property type="match status" value="1"/>
</dbReference>
<dbReference type="InterPro" id="IPR047640">
    <property type="entry name" value="RpiR-like"/>
</dbReference>
<name>A0ABV8CU60_9STRE</name>
<dbReference type="InterPro" id="IPR036388">
    <property type="entry name" value="WH-like_DNA-bd_sf"/>
</dbReference>
<comment type="caution">
    <text evidence="6">The sequence shown here is derived from an EMBL/GenBank/DDBJ whole genome shotgun (WGS) entry which is preliminary data.</text>
</comment>
<dbReference type="Pfam" id="PF01418">
    <property type="entry name" value="HTH_6"/>
    <property type="match status" value="1"/>
</dbReference>
<dbReference type="PANTHER" id="PTHR30514:SF1">
    <property type="entry name" value="HTH-TYPE TRANSCRIPTIONAL REGULATOR HEXR-RELATED"/>
    <property type="match status" value="1"/>
</dbReference>
<evidence type="ECO:0000313" key="7">
    <source>
        <dbReference type="Proteomes" id="UP001595807"/>
    </source>
</evidence>
<reference evidence="7" key="1">
    <citation type="journal article" date="2019" name="Int. J. Syst. Evol. Microbiol.">
        <title>The Global Catalogue of Microorganisms (GCM) 10K type strain sequencing project: providing services to taxonomists for standard genome sequencing and annotation.</title>
        <authorList>
            <consortium name="The Broad Institute Genomics Platform"/>
            <consortium name="The Broad Institute Genome Sequencing Center for Infectious Disease"/>
            <person name="Wu L."/>
            <person name="Ma J."/>
        </authorList>
    </citation>
    <scope>NUCLEOTIDE SEQUENCE [LARGE SCALE GENOMIC DNA]</scope>
    <source>
        <strain evidence="7">CCUG 67170</strain>
    </source>
</reference>
<dbReference type="PROSITE" id="PS51071">
    <property type="entry name" value="HTH_RPIR"/>
    <property type="match status" value="1"/>
</dbReference>
<keyword evidence="7" id="KW-1185">Reference proteome</keyword>
<feature type="domain" description="HTH rpiR-type" evidence="4">
    <location>
        <begin position="1"/>
        <end position="77"/>
    </location>
</feature>
<dbReference type="Gene3D" id="1.10.10.10">
    <property type="entry name" value="Winged helix-like DNA-binding domain superfamily/Winged helix DNA-binding domain"/>
    <property type="match status" value="1"/>
</dbReference>
<organism evidence="6 7">
    <name type="scientific">Streptococcus caprae</name>
    <dbReference type="NCBI Taxonomy" id="1640501"/>
    <lineage>
        <taxon>Bacteria</taxon>
        <taxon>Bacillati</taxon>
        <taxon>Bacillota</taxon>
        <taxon>Bacilli</taxon>
        <taxon>Lactobacillales</taxon>
        <taxon>Streptococcaceae</taxon>
        <taxon>Streptococcus</taxon>
    </lineage>
</organism>
<gene>
    <name evidence="6" type="ORF">ACFORF_02615</name>
</gene>
<dbReference type="CDD" id="cd05013">
    <property type="entry name" value="SIS_RpiR"/>
    <property type="match status" value="1"/>
</dbReference>
<dbReference type="Pfam" id="PF01380">
    <property type="entry name" value="SIS"/>
    <property type="match status" value="1"/>
</dbReference>
<dbReference type="InterPro" id="IPR009057">
    <property type="entry name" value="Homeodomain-like_sf"/>
</dbReference>
<evidence type="ECO:0000256" key="1">
    <source>
        <dbReference type="ARBA" id="ARBA00023015"/>
    </source>
</evidence>
<protein>
    <submittedName>
        <fullName evidence="6">MurR/RpiR family transcriptional regulator</fullName>
    </submittedName>
</protein>
<dbReference type="InterPro" id="IPR035472">
    <property type="entry name" value="RpiR-like_SIS"/>
</dbReference>
<keyword evidence="2" id="KW-0238">DNA-binding</keyword>